<dbReference type="KEGG" id="pamo:BAR1_12810"/>
<dbReference type="Proteomes" id="UP000261704">
    <property type="component" value="Chromosome"/>
</dbReference>
<feature type="coiled-coil region" evidence="2">
    <location>
        <begin position="26"/>
        <end position="81"/>
    </location>
</feature>
<sequence length="225" mass="24805">MFGTLKTLITGANARAEERVRDIYSIELIEQKIREAQAGLQAAKATLASLIQRSRAEGRQIEVLETRVKDMTARAKEALKAGRDDMAGEAAQAIAGMENELTLRRETASRLDTRILRLRQSVEATNRRIIDLKQGAIAAKAVRQEQNIQKRLNTTLAGQSPIGEAEELIERVLSRDDPFEQSEILKEIDQGLSNEDIGDRLASAGFGPATKVTAEDVLKRLSKGK</sequence>
<accession>A0A347UIP7</accession>
<dbReference type="RefSeq" id="WP_118943379.1">
    <property type="nucleotide sequence ID" value="NZ_CP032125.1"/>
</dbReference>
<reference evidence="3 4" key="1">
    <citation type="submission" date="2018-09" db="EMBL/GenBank/DDBJ databases">
        <title>Profundibacter amoris BAR1 gen. nov., sp. nov., a new member of the Roseobacter clade isolated at Lokis Castle Vent Field on the Arctic Mid-Oceanic Ridge.</title>
        <authorList>
            <person name="Le Moine Bauer S."/>
            <person name="Sjoeberg A.G."/>
            <person name="L'Haridon S."/>
            <person name="Stokke R."/>
            <person name="Roalkvam I."/>
            <person name="Steen I.H."/>
            <person name="Dahle H."/>
        </authorList>
    </citation>
    <scope>NUCLEOTIDE SEQUENCE [LARGE SCALE GENOMIC DNA]</scope>
    <source>
        <strain evidence="3 4">BAR1</strain>
    </source>
</reference>
<protein>
    <submittedName>
        <fullName evidence="3">PspA/IM30 family protein</fullName>
    </submittedName>
</protein>
<evidence type="ECO:0000313" key="4">
    <source>
        <dbReference type="Proteomes" id="UP000261704"/>
    </source>
</evidence>
<dbReference type="AlphaFoldDB" id="A0A347UIP7"/>
<evidence type="ECO:0000313" key="3">
    <source>
        <dbReference type="EMBL" id="AXX98725.1"/>
    </source>
</evidence>
<keyword evidence="2" id="KW-0175">Coiled coil</keyword>
<dbReference type="EMBL" id="CP032125">
    <property type="protein sequence ID" value="AXX98725.1"/>
    <property type="molecule type" value="Genomic_DNA"/>
</dbReference>
<dbReference type="OrthoDB" id="7999550at2"/>
<dbReference type="InterPro" id="IPR007157">
    <property type="entry name" value="PspA_VIPP1"/>
</dbReference>
<dbReference type="Pfam" id="PF04012">
    <property type="entry name" value="PspA_IM30"/>
    <property type="match status" value="1"/>
</dbReference>
<comment type="similarity">
    <text evidence="1">Belongs to the PspA/Vipp/IM30 family.</text>
</comment>
<proteinExistence type="inferred from homology"/>
<name>A0A347UIP7_9RHOB</name>
<keyword evidence="4" id="KW-1185">Reference proteome</keyword>
<evidence type="ECO:0000256" key="2">
    <source>
        <dbReference type="SAM" id="Coils"/>
    </source>
</evidence>
<evidence type="ECO:0000256" key="1">
    <source>
        <dbReference type="ARBA" id="ARBA00043985"/>
    </source>
</evidence>
<gene>
    <name evidence="3" type="ORF">BAR1_12810</name>
</gene>
<organism evidence="3 4">
    <name type="scientific">Profundibacter amoris</name>
    <dbReference type="NCBI Taxonomy" id="2171755"/>
    <lineage>
        <taxon>Bacteria</taxon>
        <taxon>Pseudomonadati</taxon>
        <taxon>Pseudomonadota</taxon>
        <taxon>Alphaproteobacteria</taxon>
        <taxon>Rhodobacterales</taxon>
        <taxon>Paracoccaceae</taxon>
        <taxon>Profundibacter</taxon>
    </lineage>
</organism>